<feature type="domain" description="Glycosyl transferase family 1" evidence="1">
    <location>
        <begin position="212"/>
        <end position="364"/>
    </location>
</feature>
<dbReference type="EMBL" id="CZBF01000001">
    <property type="protein sequence ID" value="CUP22766.1"/>
    <property type="molecule type" value="Genomic_DNA"/>
</dbReference>
<protein>
    <submittedName>
        <fullName evidence="2">Group 1 glycosyl transferase</fullName>
        <ecNumber evidence="2">2.4.1.52</ecNumber>
    </submittedName>
</protein>
<evidence type="ECO:0000313" key="3">
    <source>
        <dbReference type="Proteomes" id="UP000095788"/>
    </source>
</evidence>
<dbReference type="GO" id="GO:0047265">
    <property type="term" value="F:poly(glycerol-phosphate) alpha-glucosyltransferase activity"/>
    <property type="evidence" value="ECO:0007669"/>
    <property type="project" value="UniProtKB-EC"/>
</dbReference>
<reference evidence="2 3" key="1">
    <citation type="submission" date="2015-09" db="EMBL/GenBank/DDBJ databases">
        <authorList>
            <consortium name="Pathogen Informatics"/>
        </authorList>
    </citation>
    <scope>NUCLEOTIDE SEQUENCE [LARGE SCALE GENOMIC DNA]</scope>
    <source>
        <strain evidence="2 3">2789STDY5834942</strain>
    </source>
</reference>
<dbReference type="PANTHER" id="PTHR45947:SF3">
    <property type="entry name" value="SULFOQUINOVOSYL TRANSFERASE SQD2"/>
    <property type="match status" value="1"/>
</dbReference>
<dbReference type="InterPro" id="IPR001296">
    <property type="entry name" value="Glyco_trans_1"/>
</dbReference>
<dbReference type="PANTHER" id="PTHR45947">
    <property type="entry name" value="SULFOQUINOVOSYL TRANSFERASE SQD2"/>
    <property type="match status" value="1"/>
</dbReference>
<dbReference type="Pfam" id="PF00534">
    <property type="entry name" value="Glycos_transf_1"/>
    <property type="match status" value="1"/>
</dbReference>
<proteinExistence type="predicted"/>
<dbReference type="EC" id="2.4.1.52" evidence="2"/>
<dbReference type="AlphaFoldDB" id="A0A174LJ73"/>
<accession>A0A174LJ73</accession>
<dbReference type="SUPFAM" id="SSF53756">
    <property type="entry name" value="UDP-Glycosyltransferase/glycogen phosphorylase"/>
    <property type="match status" value="1"/>
</dbReference>
<keyword evidence="2" id="KW-0808">Transferase</keyword>
<evidence type="ECO:0000259" key="1">
    <source>
        <dbReference type="Pfam" id="PF00534"/>
    </source>
</evidence>
<evidence type="ECO:0000313" key="2">
    <source>
        <dbReference type="EMBL" id="CUP22766.1"/>
    </source>
</evidence>
<name>A0A174LJ73_BACUN</name>
<sequence>MNILFIYPRMFHSQRGGIERVSDLLCREFIRRGHHVLCLHNVRDESRMDYAYPASFYFFPSQIQDIEENGLFFRRFLQEYHVDIIIDQDPLIYYKLYPFFQTLRGVYVISVIHNNPLVIYHHLGRFMMWIKAKNTFIGKIRKMLRIIRIPILKYNYKRTLELGYHGMLLHTDALCLLSLKFIPELRQIYSKDLSRVIAIPNPNTYPIQENTDFPKKKQLLYVGRIEWRQKRVGRLIDIWNRIYKEFPDWELIIVGDGPIRQELEQKVSKMERVVFTGWQDPESYYRDASIICLTSDFEGWGMVLTEAMTFGAVPVAFNSYAAITDIIDDGKNGLLVSPFSRKAFARKLGVLMEDEELRVSMSKACIQSVKRFDIQNVADRWEEVFNRLKNKEN</sequence>
<dbReference type="Proteomes" id="UP000095788">
    <property type="component" value="Unassembled WGS sequence"/>
</dbReference>
<dbReference type="InterPro" id="IPR050194">
    <property type="entry name" value="Glycosyltransferase_grp1"/>
</dbReference>
<keyword evidence="2" id="KW-0328">Glycosyltransferase</keyword>
<dbReference type="Gene3D" id="3.40.50.2000">
    <property type="entry name" value="Glycogen Phosphorylase B"/>
    <property type="match status" value="2"/>
</dbReference>
<gene>
    <name evidence="2" type="primary">tagE</name>
    <name evidence="2" type="ORF">ERS852554_00032</name>
</gene>
<organism evidence="2 3">
    <name type="scientific">Bacteroides uniformis</name>
    <dbReference type="NCBI Taxonomy" id="820"/>
    <lineage>
        <taxon>Bacteria</taxon>
        <taxon>Pseudomonadati</taxon>
        <taxon>Bacteroidota</taxon>
        <taxon>Bacteroidia</taxon>
        <taxon>Bacteroidales</taxon>
        <taxon>Bacteroidaceae</taxon>
        <taxon>Bacteroides</taxon>
    </lineage>
</organism>